<evidence type="ECO:0000256" key="15">
    <source>
        <dbReference type="PIRSR" id="PIRSR000114-1"/>
    </source>
</evidence>
<evidence type="ECO:0000256" key="5">
    <source>
        <dbReference type="ARBA" id="ARBA00023002"/>
    </source>
</evidence>
<dbReference type="InterPro" id="IPR006109">
    <property type="entry name" value="G3P_DH_NAD-dep_C"/>
</dbReference>
<organism evidence="21 22">
    <name type="scientific">Asticcacaulis excentricus (strain ATCC 15261 / DSM 4724 / KCTC 12464 / NCIMB 9791 / VKM B-1370 / CB 48)</name>
    <dbReference type="NCBI Taxonomy" id="573065"/>
    <lineage>
        <taxon>Bacteria</taxon>
        <taxon>Pseudomonadati</taxon>
        <taxon>Pseudomonadota</taxon>
        <taxon>Alphaproteobacteria</taxon>
        <taxon>Caulobacterales</taxon>
        <taxon>Caulobacteraceae</taxon>
        <taxon>Asticcacaulis</taxon>
    </lineage>
</organism>
<dbReference type="HAMAP" id="MF_00394">
    <property type="entry name" value="NAD_Glyc3P_dehydrog"/>
    <property type="match status" value="1"/>
</dbReference>
<dbReference type="SUPFAM" id="SSF48179">
    <property type="entry name" value="6-phosphogluconate dehydrogenase C-terminal domain-like"/>
    <property type="match status" value="1"/>
</dbReference>
<evidence type="ECO:0000256" key="10">
    <source>
        <dbReference type="ARBA" id="ARBA00052716"/>
    </source>
</evidence>
<evidence type="ECO:0000256" key="13">
    <source>
        <dbReference type="ARBA" id="ARBA00080511"/>
    </source>
</evidence>
<dbReference type="NCBIfam" id="NF000940">
    <property type="entry name" value="PRK00094.1-2"/>
    <property type="match status" value="1"/>
</dbReference>
<evidence type="ECO:0000259" key="19">
    <source>
        <dbReference type="Pfam" id="PF01210"/>
    </source>
</evidence>
<dbReference type="AlphaFoldDB" id="E8RKF2"/>
<keyword evidence="8 14" id="KW-0594">Phospholipid biosynthesis</keyword>
<comment type="catalytic activity">
    <reaction evidence="10">
        <text>sn-glycerol 3-phosphate + NADP(+) = dihydroxyacetone phosphate + NADPH + H(+)</text>
        <dbReference type="Rhea" id="RHEA:11096"/>
        <dbReference type="ChEBI" id="CHEBI:15378"/>
        <dbReference type="ChEBI" id="CHEBI:57597"/>
        <dbReference type="ChEBI" id="CHEBI:57642"/>
        <dbReference type="ChEBI" id="CHEBI:57783"/>
        <dbReference type="ChEBI" id="CHEBI:58349"/>
        <dbReference type="EC" id="1.1.1.94"/>
    </reaction>
    <physiologicalReaction direction="right-to-left" evidence="10">
        <dbReference type="Rhea" id="RHEA:11098"/>
    </physiologicalReaction>
</comment>
<comment type="subcellular location">
    <subcellularLocation>
        <location evidence="14">Cytoplasm</location>
    </subcellularLocation>
</comment>
<dbReference type="EC" id="1.1.1.94" evidence="11 14"/>
<feature type="binding site" evidence="14">
    <location>
        <position position="144"/>
    </location>
    <ligand>
        <name>sn-glycerol 3-phosphate</name>
        <dbReference type="ChEBI" id="CHEBI:57597"/>
    </ligand>
</feature>
<keyword evidence="22" id="KW-1185">Reference proteome</keyword>
<dbReference type="RefSeq" id="WP_013478266.1">
    <property type="nucleotide sequence ID" value="NC_014816.1"/>
</dbReference>
<evidence type="ECO:0000256" key="8">
    <source>
        <dbReference type="ARBA" id="ARBA00023209"/>
    </source>
</evidence>
<evidence type="ECO:0000256" key="11">
    <source>
        <dbReference type="ARBA" id="ARBA00066687"/>
    </source>
</evidence>
<proteinExistence type="inferred from homology"/>
<dbReference type="GO" id="GO:0005975">
    <property type="term" value="P:carbohydrate metabolic process"/>
    <property type="evidence" value="ECO:0007669"/>
    <property type="project" value="InterPro"/>
</dbReference>
<evidence type="ECO:0000256" key="3">
    <source>
        <dbReference type="ARBA" id="ARBA00022741"/>
    </source>
</evidence>
<feature type="binding site" evidence="14">
    <location>
        <position position="142"/>
    </location>
    <ligand>
        <name>sn-glycerol 3-phosphate</name>
        <dbReference type="ChEBI" id="CHEBI:57597"/>
    </ligand>
</feature>
<feature type="active site" description="Proton acceptor" evidence="14 15">
    <location>
        <position position="197"/>
    </location>
</feature>
<feature type="binding site" evidence="14">
    <location>
        <position position="114"/>
    </location>
    <ligand>
        <name>sn-glycerol 3-phosphate</name>
        <dbReference type="ChEBI" id="CHEBI:57597"/>
    </ligand>
</feature>
<keyword evidence="9 14" id="KW-1208">Phospholipid metabolism</keyword>
<evidence type="ECO:0000256" key="2">
    <source>
        <dbReference type="ARBA" id="ARBA00022516"/>
    </source>
</evidence>
<dbReference type="SUPFAM" id="SSF51735">
    <property type="entry name" value="NAD(P)-binding Rossmann-fold domains"/>
    <property type="match status" value="1"/>
</dbReference>
<dbReference type="FunFam" id="1.10.1040.10:FF:000001">
    <property type="entry name" value="Glycerol-3-phosphate dehydrogenase [NAD(P)+]"/>
    <property type="match status" value="1"/>
</dbReference>
<reference evidence="22" key="1">
    <citation type="submission" date="2010-12" db="EMBL/GenBank/DDBJ databases">
        <title>Complete sequence of chromosome 1 of Asticcacaulis excentricus CB 48.</title>
        <authorList>
            <consortium name="US DOE Joint Genome Institute"/>
            <person name="Lucas S."/>
            <person name="Copeland A."/>
            <person name="Lapidus A."/>
            <person name="Cheng J.-F."/>
            <person name="Bruce D."/>
            <person name="Goodwin L."/>
            <person name="Pitluck S."/>
            <person name="Teshima H."/>
            <person name="Davenport K."/>
            <person name="Detter J.C."/>
            <person name="Han C."/>
            <person name="Tapia R."/>
            <person name="Land M."/>
            <person name="Hauser L."/>
            <person name="Jeffries C."/>
            <person name="Kyrpides N."/>
            <person name="Ivanova N."/>
            <person name="Ovchinnikova G."/>
            <person name="Brun Y.V."/>
            <person name="Woyke T."/>
        </authorList>
    </citation>
    <scope>NUCLEOTIDE SEQUENCE [LARGE SCALE GENOMIC DNA]</scope>
    <source>
        <strain evidence="22">ATCC 15261 / DSM 4724 / KCTC 12464 / NCIMB 9791 / VKM B-1370 / CB 48</strain>
    </source>
</reference>
<dbReference type="InterPro" id="IPR013328">
    <property type="entry name" value="6PGD_dom2"/>
</dbReference>
<comment type="function">
    <text evidence="14">Catalyzes the reduction of the glycolytic intermediate dihydroxyacetone phosphate (DHAP) to sn-glycerol 3-phosphate (G3P), the key precursor for phospholipid synthesis.</text>
</comment>
<dbReference type="InterPro" id="IPR011128">
    <property type="entry name" value="G3P_DH_NAD-dep_N"/>
</dbReference>
<dbReference type="GO" id="GO:0051287">
    <property type="term" value="F:NAD binding"/>
    <property type="evidence" value="ECO:0007669"/>
    <property type="project" value="InterPro"/>
</dbReference>
<keyword evidence="7 14" id="KW-0443">Lipid metabolism</keyword>
<feature type="binding site" evidence="14">
    <location>
        <position position="146"/>
    </location>
    <ligand>
        <name>NADPH</name>
        <dbReference type="ChEBI" id="CHEBI:57783"/>
    </ligand>
</feature>
<dbReference type="Proteomes" id="UP000001492">
    <property type="component" value="Chromosome 1"/>
</dbReference>
<dbReference type="STRING" id="573065.Astex_0747"/>
<dbReference type="PIRSF" id="PIRSF000114">
    <property type="entry name" value="Glycerol-3-P_dh"/>
    <property type="match status" value="1"/>
</dbReference>
<dbReference type="GO" id="GO:0008654">
    <property type="term" value="P:phospholipid biosynthetic process"/>
    <property type="evidence" value="ECO:0007669"/>
    <property type="project" value="UniProtKB-KW"/>
</dbReference>
<protein>
    <recommendedName>
        <fullName evidence="12 14">Glycerol-3-phosphate dehydrogenase [NAD(P)+]</fullName>
        <ecNumber evidence="11 14">1.1.1.94</ecNumber>
    </recommendedName>
    <alternativeName>
        <fullName evidence="14">NAD(P)(+)-dependent glycerol-3-phosphate dehydrogenase</fullName>
    </alternativeName>
    <alternativeName>
        <fullName evidence="13 14">NAD(P)H-dependent dihydroxyacetone-phosphate reductase</fullName>
    </alternativeName>
</protein>
<evidence type="ECO:0000256" key="18">
    <source>
        <dbReference type="RuleBase" id="RU000437"/>
    </source>
</evidence>
<dbReference type="HOGENOM" id="CLU_033449_0_2_5"/>
<name>E8RKF2_ASTEC</name>
<dbReference type="UniPathway" id="UPA00940"/>
<keyword evidence="14" id="KW-0963">Cytoplasm</keyword>
<dbReference type="eggNOG" id="COG0240">
    <property type="taxonomic scope" value="Bacteria"/>
</dbReference>
<feature type="binding site" evidence="14">
    <location>
        <position position="287"/>
    </location>
    <ligand>
        <name>NADPH</name>
        <dbReference type="ChEBI" id="CHEBI:57783"/>
    </ligand>
</feature>
<dbReference type="InterPro" id="IPR006168">
    <property type="entry name" value="G3P_DH_NAD-dep"/>
</dbReference>
<evidence type="ECO:0000256" key="4">
    <source>
        <dbReference type="ARBA" id="ARBA00022857"/>
    </source>
</evidence>
<dbReference type="PANTHER" id="PTHR11728:SF1">
    <property type="entry name" value="GLYCEROL-3-PHOSPHATE DEHYDROGENASE [NAD(+)] 2, CHLOROPLASTIC"/>
    <property type="match status" value="1"/>
</dbReference>
<feature type="binding site" evidence="14">
    <location>
        <position position="260"/>
    </location>
    <ligand>
        <name>sn-glycerol 3-phosphate</name>
        <dbReference type="ChEBI" id="CHEBI:57597"/>
    </ligand>
</feature>
<dbReference type="PRINTS" id="PR00077">
    <property type="entry name" value="GPDHDRGNASE"/>
</dbReference>
<keyword evidence="3 14" id="KW-0547">Nucleotide-binding</keyword>
<keyword evidence="5 14" id="KW-0560">Oxidoreductase</keyword>
<accession>E8RKF2</accession>
<dbReference type="Pfam" id="PF07479">
    <property type="entry name" value="NAD_Gly3P_dh_C"/>
    <property type="match status" value="1"/>
</dbReference>
<dbReference type="InterPro" id="IPR036291">
    <property type="entry name" value="NAD(P)-bd_dom_sf"/>
</dbReference>
<feature type="binding site" evidence="14">
    <location>
        <position position="41"/>
    </location>
    <ligand>
        <name>NADPH</name>
        <dbReference type="ChEBI" id="CHEBI:57783"/>
    </ligand>
</feature>
<dbReference type="GO" id="GO:0046167">
    <property type="term" value="P:glycerol-3-phosphate biosynthetic process"/>
    <property type="evidence" value="ECO:0007669"/>
    <property type="project" value="UniProtKB-UniRule"/>
</dbReference>
<evidence type="ECO:0000256" key="9">
    <source>
        <dbReference type="ARBA" id="ARBA00023264"/>
    </source>
</evidence>
<dbReference type="NCBIfam" id="NF000942">
    <property type="entry name" value="PRK00094.1-4"/>
    <property type="match status" value="1"/>
</dbReference>
<dbReference type="Gene3D" id="1.10.1040.10">
    <property type="entry name" value="N-(1-d-carboxylethyl)-l-norvaline Dehydrogenase, domain 2"/>
    <property type="match status" value="1"/>
</dbReference>
<feature type="binding site" evidence="16">
    <location>
        <begin position="261"/>
        <end position="262"/>
    </location>
    <ligand>
        <name>substrate</name>
    </ligand>
</feature>
<evidence type="ECO:0000313" key="22">
    <source>
        <dbReference type="Proteomes" id="UP000001492"/>
    </source>
</evidence>
<comment type="similarity">
    <text evidence="1 14 18">Belongs to the NAD-dependent glycerol-3-phosphate dehydrogenase family.</text>
</comment>
<sequence>MTQFVHAKAFDKVGIIGAGAWGTALAQVAARAGREVLIQCREPEVADSINAQHLNHLYLPGRELLAQVKATADLADLGDCDLILAVPPAQHMRASLKAFAPHVRDGLPIVLCAKGVERGTDCLMNEVLTETLPQARAAVLSGPSFAAEVARGLPTAVTLACKDAALGAQISTTLATQTFRPYLIDDMIGAEAGGALKNVLAIACGISEGKGLGRSAHAALITRGFAEMTRLAVALGAKAETLSGLCGMGDLVLSCSSPQSRNMSVGLALGGGQTLAQALEGKISVAEGVESAPAVKHLGEKLGVDLPICNMVATILSGEASVDKAIGDLMSRPLKTER</sequence>
<dbReference type="EMBL" id="CP002395">
    <property type="protein sequence ID" value="ADU12432.1"/>
    <property type="molecule type" value="Genomic_DNA"/>
</dbReference>
<evidence type="ECO:0000256" key="7">
    <source>
        <dbReference type="ARBA" id="ARBA00023098"/>
    </source>
</evidence>
<comment type="catalytic activity">
    <reaction evidence="14">
        <text>sn-glycerol 3-phosphate + NAD(+) = dihydroxyacetone phosphate + NADH + H(+)</text>
        <dbReference type="Rhea" id="RHEA:11092"/>
        <dbReference type="ChEBI" id="CHEBI:15378"/>
        <dbReference type="ChEBI" id="CHEBI:57540"/>
        <dbReference type="ChEBI" id="CHEBI:57597"/>
        <dbReference type="ChEBI" id="CHEBI:57642"/>
        <dbReference type="ChEBI" id="CHEBI:57945"/>
        <dbReference type="EC" id="1.1.1.94"/>
    </reaction>
</comment>
<dbReference type="GO" id="GO:0141153">
    <property type="term" value="F:glycerol-3-phosphate dehydrogenase (NADP+) activity"/>
    <property type="evidence" value="ECO:0007669"/>
    <property type="project" value="RHEA"/>
</dbReference>
<dbReference type="PANTHER" id="PTHR11728">
    <property type="entry name" value="GLYCEROL-3-PHOSPHATE DEHYDROGENASE"/>
    <property type="match status" value="1"/>
</dbReference>
<evidence type="ECO:0000256" key="12">
    <source>
        <dbReference type="ARBA" id="ARBA00069372"/>
    </source>
</evidence>
<dbReference type="GO" id="GO:0046168">
    <property type="term" value="P:glycerol-3-phosphate catabolic process"/>
    <property type="evidence" value="ECO:0007669"/>
    <property type="project" value="InterPro"/>
</dbReference>
<dbReference type="Gene3D" id="3.40.50.720">
    <property type="entry name" value="NAD(P)-binding Rossmann-like Domain"/>
    <property type="match status" value="1"/>
</dbReference>
<keyword evidence="2 14" id="KW-0444">Lipid biosynthesis</keyword>
<feature type="binding site" evidence="17">
    <location>
        <position position="146"/>
    </location>
    <ligand>
        <name>NAD(+)</name>
        <dbReference type="ChEBI" id="CHEBI:57540"/>
    </ligand>
</feature>
<evidence type="ECO:0000256" key="1">
    <source>
        <dbReference type="ARBA" id="ARBA00011009"/>
    </source>
</evidence>
<dbReference type="Pfam" id="PF01210">
    <property type="entry name" value="NAD_Gly3P_dh_N"/>
    <property type="match status" value="1"/>
</dbReference>
<dbReference type="FunFam" id="3.40.50.720:FF:000019">
    <property type="entry name" value="Glycerol-3-phosphate dehydrogenase [NAD(P)+]"/>
    <property type="match status" value="1"/>
</dbReference>
<comment type="pathway">
    <text evidence="14">Membrane lipid metabolism; glycerophospholipid metabolism.</text>
</comment>
<keyword evidence="4 14" id="KW-0521">NADP</keyword>
<feature type="binding site" evidence="14">
    <location>
        <position position="114"/>
    </location>
    <ligand>
        <name>NADPH</name>
        <dbReference type="ChEBI" id="CHEBI:57783"/>
    </ligand>
</feature>
<feature type="binding site" evidence="14">
    <location>
        <position position="261"/>
    </location>
    <ligand>
        <name>sn-glycerol 3-phosphate</name>
        <dbReference type="ChEBI" id="CHEBI:57597"/>
    </ligand>
</feature>
<feature type="binding site" evidence="14">
    <location>
        <position position="261"/>
    </location>
    <ligand>
        <name>NADPH</name>
        <dbReference type="ChEBI" id="CHEBI:57783"/>
    </ligand>
</feature>
<evidence type="ECO:0000256" key="17">
    <source>
        <dbReference type="PIRSR" id="PIRSR000114-3"/>
    </source>
</evidence>
<dbReference type="GO" id="GO:0141152">
    <property type="term" value="F:glycerol-3-phosphate dehydrogenase (NAD+) activity"/>
    <property type="evidence" value="ECO:0007669"/>
    <property type="project" value="RHEA"/>
</dbReference>
<evidence type="ECO:0000256" key="14">
    <source>
        <dbReference type="HAMAP-Rule" id="MF_00394"/>
    </source>
</evidence>
<keyword evidence="6 14" id="KW-0520">NAD</keyword>
<feature type="binding site" evidence="14">
    <location>
        <position position="21"/>
    </location>
    <ligand>
        <name>NADPH</name>
        <dbReference type="ChEBI" id="CHEBI:57783"/>
    </ligand>
</feature>
<feature type="binding site" evidence="14">
    <location>
        <position position="285"/>
    </location>
    <ligand>
        <name>NADPH</name>
        <dbReference type="ChEBI" id="CHEBI:57783"/>
    </ligand>
</feature>
<evidence type="ECO:0000256" key="16">
    <source>
        <dbReference type="PIRSR" id="PIRSR000114-2"/>
    </source>
</evidence>
<evidence type="ECO:0000313" key="21">
    <source>
        <dbReference type="EMBL" id="ADU12432.1"/>
    </source>
</evidence>
<dbReference type="InterPro" id="IPR008927">
    <property type="entry name" value="6-PGluconate_DH-like_C_sf"/>
</dbReference>
<feature type="domain" description="Glycerol-3-phosphate dehydrogenase NAD-dependent C-terminal" evidence="20">
    <location>
        <begin position="186"/>
        <end position="326"/>
    </location>
</feature>
<feature type="binding site" evidence="14">
    <location>
        <position position="262"/>
    </location>
    <ligand>
        <name>sn-glycerol 3-phosphate</name>
        <dbReference type="ChEBI" id="CHEBI:57597"/>
    </ligand>
</feature>
<feature type="binding site" evidence="17">
    <location>
        <position position="261"/>
    </location>
    <ligand>
        <name>NAD(+)</name>
        <dbReference type="ChEBI" id="CHEBI:57540"/>
    </ligand>
</feature>
<feature type="domain" description="Glycerol-3-phosphate dehydrogenase NAD-dependent N-terminal" evidence="19">
    <location>
        <begin position="12"/>
        <end position="165"/>
    </location>
</feature>
<dbReference type="GO" id="GO:0006650">
    <property type="term" value="P:glycerophospholipid metabolic process"/>
    <property type="evidence" value="ECO:0007669"/>
    <property type="project" value="UniProtKB-UniRule"/>
</dbReference>
<feature type="binding site" evidence="14">
    <location>
        <position position="58"/>
    </location>
    <ligand>
        <name>NADPH</name>
        <dbReference type="ChEBI" id="CHEBI:57783"/>
    </ligand>
</feature>
<gene>
    <name evidence="14" type="primary">gpsA</name>
    <name evidence="21" type="ordered locus">Astex_0747</name>
</gene>
<dbReference type="PROSITE" id="PS00957">
    <property type="entry name" value="NAD_G3PDH"/>
    <property type="match status" value="1"/>
</dbReference>
<dbReference type="KEGG" id="aex:Astex_0747"/>
<comment type="caution">
    <text evidence="14">Lacks conserved residue(s) required for the propagation of feature annotation.</text>
</comment>
<evidence type="ECO:0000256" key="6">
    <source>
        <dbReference type="ARBA" id="ARBA00023027"/>
    </source>
</evidence>
<feature type="binding site" evidence="17">
    <location>
        <begin position="17"/>
        <end position="22"/>
    </location>
    <ligand>
        <name>NAD(+)</name>
        <dbReference type="ChEBI" id="CHEBI:57540"/>
    </ligand>
</feature>
<evidence type="ECO:0000259" key="20">
    <source>
        <dbReference type="Pfam" id="PF07479"/>
    </source>
</evidence>
<feature type="binding site" evidence="14">
    <location>
        <position position="197"/>
    </location>
    <ligand>
        <name>sn-glycerol 3-phosphate</name>
        <dbReference type="ChEBI" id="CHEBI:57597"/>
    </ligand>
</feature>
<feature type="binding site" evidence="16">
    <location>
        <position position="114"/>
    </location>
    <ligand>
        <name>substrate</name>
    </ligand>
</feature>
<feature type="binding site" evidence="14">
    <location>
        <position position="250"/>
    </location>
    <ligand>
        <name>sn-glycerol 3-phosphate</name>
        <dbReference type="ChEBI" id="CHEBI:57597"/>
    </ligand>
</feature>
<dbReference type="GO" id="GO:0005829">
    <property type="term" value="C:cytosol"/>
    <property type="evidence" value="ECO:0007669"/>
    <property type="project" value="TreeGrafter"/>
</dbReference>